<comment type="cofactor">
    <cofactor evidence="1 6">
        <name>heme</name>
        <dbReference type="ChEBI" id="CHEBI:30413"/>
    </cofactor>
</comment>
<evidence type="ECO:0000313" key="9">
    <source>
        <dbReference type="Proteomes" id="UP000593566"/>
    </source>
</evidence>
<dbReference type="EMBL" id="JACCJB010000011">
    <property type="protein sequence ID" value="KAF6222856.1"/>
    <property type="molecule type" value="Genomic_DNA"/>
</dbReference>
<keyword evidence="4 7" id="KW-0560">Oxidoreductase</keyword>
<evidence type="ECO:0000256" key="4">
    <source>
        <dbReference type="ARBA" id="ARBA00023002"/>
    </source>
</evidence>
<comment type="similarity">
    <text evidence="2 7">Belongs to the cytochrome P450 family.</text>
</comment>
<dbReference type="PRINTS" id="PR00463">
    <property type="entry name" value="EP450I"/>
</dbReference>
<dbReference type="Gene3D" id="1.10.630.10">
    <property type="entry name" value="Cytochrome P450"/>
    <property type="match status" value="1"/>
</dbReference>
<sequence>MVRPVVRIAPNEVDVSDRDAAREIHRARGGFLKSSFYTTAGKVQSLFSTTDPTFHSNRRRLLGPCFTEASLSSLEPVILERVRLAVRKLGDESKTTGSADVLKWWTLLAMDIIGELSFGDSFHLLEYGKASSCPLSHVAHARQRIFAYNKERVARYMQLVGTNPDITKNTLFTSLLKDASSGLTEFDLTVEAQSYITAGTDTTGVTLTYLVYAVCQDKKIQDTLVRELQSVPDDLTHRDVRDLPYLNCVVEEALRRYGAAPGCLPRVVPSEGATLAGQHLRSGTIVSTQAYSVHRDPEAFPNPEGFDPSRWENPSKKMKDAFMAFGTGPRGCIGIHLARMELRLAAALFFRTFPNARISTKDGMSDSDMEENISFLLMPKGHRCLVEVG</sequence>
<dbReference type="GO" id="GO:0016705">
    <property type="term" value="F:oxidoreductase activity, acting on paired donors, with incorporation or reduction of molecular oxygen"/>
    <property type="evidence" value="ECO:0007669"/>
    <property type="project" value="InterPro"/>
</dbReference>
<dbReference type="InterPro" id="IPR036396">
    <property type="entry name" value="Cyt_P450_sf"/>
</dbReference>
<feature type="binding site" description="axial binding residue" evidence="6">
    <location>
        <position position="332"/>
    </location>
    <ligand>
        <name>heme</name>
        <dbReference type="ChEBI" id="CHEBI:30413"/>
    </ligand>
    <ligandPart>
        <name>Fe</name>
        <dbReference type="ChEBI" id="CHEBI:18248"/>
    </ligandPart>
</feature>
<dbReference type="PANTHER" id="PTHR24305">
    <property type="entry name" value="CYTOCHROME P450"/>
    <property type="match status" value="1"/>
</dbReference>
<reference evidence="8 9" key="1">
    <citation type="journal article" date="2020" name="Genomics">
        <title>Complete, high-quality genomes from long-read metagenomic sequencing of two wolf lichen thalli reveals enigmatic genome architecture.</title>
        <authorList>
            <person name="McKenzie S.K."/>
            <person name="Walston R.F."/>
            <person name="Allen J.L."/>
        </authorList>
    </citation>
    <scope>NUCLEOTIDE SEQUENCE [LARGE SCALE GENOMIC DNA]</scope>
    <source>
        <strain evidence="8">WasteWater1</strain>
    </source>
</reference>
<keyword evidence="9" id="KW-1185">Reference proteome</keyword>
<evidence type="ECO:0000313" key="8">
    <source>
        <dbReference type="EMBL" id="KAF6222856.1"/>
    </source>
</evidence>
<evidence type="ECO:0000256" key="5">
    <source>
        <dbReference type="ARBA" id="ARBA00023004"/>
    </source>
</evidence>
<comment type="caution">
    <text evidence="8">The sequence shown here is derived from an EMBL/GenBank/DDBJ whole genome shotgun (WGS) entry which is preliminary data.</text>
</comment>
<dbReference type="InterPro" id="IPR002401">
    <property type="entry name" value="Cyt_P450_E_grp-I"/>
</dbReference>
<dbReference type="PROSITE" id="PS00086">
    <property type="entry name" value="CYTOCHROME_P450"/>
    <property type="match status" value="1"/>
</dbReference>
<dbReference type="RefSeq" id="XP_037152202.1">
    <property type="nucleotide sequence ID" value="XM_037291840.1"/>
</dbReference>
<dbReference type="InterPro" id="IPR017972">
    <property type="entry name" value="Cyt_P450_CS"/>
</dbReference>
<accession>A0A8H6CGQ2</accession>
<dbReference type="PRINTS" id="PR00385">
    <property type="entry name" value="P450"/>
</dbReference>
<dbReference type="InterPro" id="IPR050121">
    <property type="entry name" value="Cytochrome_P450_monoxygenase"/>
</dbReference>
<evidence type="ECO:0000256" key="3">
    <source>
        <dbReference type="ARBA" id="ARBA00022723"/>
    </source>
</evidence>
<keyword evidence="3 6" id="KW-0479">Metal-binding</keyword>
<evidence type="ECO:0008006" key="10">
    <source>
        <dbReference type="Google" id="ProtNLM"/>
    </source>
</evidence>
<dbReference type="CDD" id="cd11059">
    <property type="entry name" value="CYP_fungal"/>
    <property type="match status" value="1"/>
</dbReference>
<dbReference type="AlphaFoldDB" id="A0A8H6CGQ2"/>
<dbReference type="PANTHER" id="PTHR24305:SF96">
    <property type="entry name" value="CYTOCHROME P450 MONOOXYGENASE STCB-RELATED"/>
    <property type="match status" value="1"/>
</dbReference>
<evidence type="ECO:0000256" key="1">
    <source>
        <dbReference type="ARBA" id="ARBA00001971"/>
    </source>
</evidence>
<dbReference type="Pfam" id="PF00067">
    <property type="entry name" value="p450"/>
    <property type="match status" value="2"/>
</dbReference>
<organism evidence="8 9">
    <name type="scientific">Letharia lupina</name>
    <dbReference type="NCBI Taxonomy" id="560253"/>
    <lineage>
        <taxon>Eukaryota</taxon>
        <taxon>Fungi</taxon>
        <taxon>Dikarya</taxon>
        <taxon>Ascomycota</taxon>
        <taxon>Pezizomycotina</taxon>
        <taxon>Lecanoromycetes</taxon>
        <taxon>OSLEUM clade</taxon>
        <taxon>Lecanoromycetidae</taxon>
        <taxon>Lecanorales</taxon>
        <taxon>Lecanorineae</taxon>
        <taxon>Parmeliaceae</taxon>
        <taxon>Letharia</taxon>
    </lineage>
</organism>
<proteinExistence type="inferred from homology"/>
<dbReference type="GO" id="GO:0005506">
    <property type="term" value="F:iron ion binding"/>
    <property type="evidence" value="ECO:0007669"/>
    <property type="project" value="InterPro"/>
</dbReference>
<gene>
    <name evidence="8" type="ORF">HO133_000907</name>
</gene>
<keyword evidence="5 6" id="KW-0408">Iron</keyword>
<keyword evidence="6 7" id="KW-0349">Heme</keyword>
<evidence type="ECO:0000256" key="2">
    <source>
        <dbReference type="ARBA" id="ARBA00010617"/>
    </source>
</evidence>
<dbReference type="Proteomes" id="UP000593566">
    <property type="component" value="Unassembled WGS sequence"/>
</dbReference>
<dbReference type="GO" id="GO:0004497">
    <property type="term" value="F:monooxygenase activity"/>
    <property type="evidence" value="ECO:0007669"/>
    <property type="project" value="UniProtKB-KW"/>
</dbReference>
<keyword evidence="7" id="KW-0503">Monooxygenase</keyword>
<dbReference type="SUPFAM" id="SSF48264">
    <property type="entry name" value="Cytochrome P450"/>
    <property type="match status" value="1"/>
</dbReference>
<dbReference type="InterPro" id="IPR001128">
    <property type="entry name" value="Cyt_P450"/>
</dbReference>
<name>A0A8H6CGQ2_9LECA</name>
<dbReference type="GO" id="GO:0020037">
    <property type="term" value="F:heme binding"/>
    <property type="evidence" value="ECO:0007669"/>
    <property type="project" value="InterPro"/>
</dbReference>
<dbReference type="GeneID" id="59329325"/>
<evidence type="ECO:0000256" key="7">
    <source>
        <dbReference type="RuleBase" id="RU000461"/>
    </source>
</evidence>
<evidence type="ECO:0000256" key="6">
    <source>
        <dbReference type="PIRSR" id="PIRSR602401-1"/>
    </source>
</evidence>
<protein>
    <recommendedName>
        <fullName evidence="10">Cytochrome P450</fullName>
    </recommendedName>
</protein>